<keyword evidence="1" id="KW-0812">Transmembrane</keyword>
<feature type="transmembrane region" description="Helical" evidence="1">
    <location>
        <begin position="21"/>
        <end position="44"/>
    </location>
</feature>
<dbReference type="AlphaFoldDB" id="Z9JGK2"/>
<organism evidence="2 3">
    <name type="scientific">Xylella taiwanensis</name>
    <dbReference type="NCBI Taxonomy" id="1444770"/>
    <lineage>
        <taxon>Bacteria</taxon>
        <taxon>Pseudomonadati</taxon>
        <taxon>Pseudomonadota</taxon>
        <taxon>Gammaproteobacteria</taxon>
        <taxon>Lysobacterales</taxon>
        <taxon>Lysobacteraceae</taxon>
        <taxon>Xylella</taxon>
    </lineage>
</organism>
<dbReference type="PATRIC" id="fig|1444770.3.peg.2717"/>
<comment type="caution">
    <text evidence="2">The sequence shown here is derived from an EMBL/GenBank/DDBJ whole genome shotgun (WGS) entry which is preliminary data.</text>
</comment>
<dbReference type="Proteomes" id="UP000020406">
    <property type="component" value="Unassembled WGS sequence"/>
</dbReference>
<keyword evidence="1" id="KW-0472">Membrane</keyword>
<proteinExistence type="predicted"/>
<keyword evidence="1" id="KW-1133">Transmembrane helix</keyword>
<name>Z9JGK2_9GAMM</name>
<evidence type="ECO:0000256" key="1">
    <source>
        <dbReference type="SAM" id="Phobius"/>
    </source>
</evidence>
<gene>
    <name evidence="2" type="ORF">AF72_11520</name>
</gene>
<protein>
    <submittedName>
        <fullName evidence="2">Uncharacterized protein</fullName>
    </submittedName>
</protein>
<evidence type="ECO:0000313" key="3">
    <source>
        <dbReference type="Proteomes" id="UP000020406"/>
    </source>
</evidence>
<evidence type="ECO:0000313" key="2">
    <source>
        <dbReference type="EMBL" id="EWS77319.1"/>
    </source>
</evidence>
<sequence>MTGFLFDLGREIDNVEHSDDLYLPVHILMCSTFGLMGCPVMLVLNG</sequence>
<dbReference type="EMBL" id="JDSQ01000023">
    <property type="protein sequence ID" value="EWS77319.1"/>
    <property type="molecule type" value="Genomic_DNA"/>
</dbReference>
<accession>Z9JGK2</accession>
<reference evidence="2 3" key="1">
    <citation type="journal article" date="2014" name="Genome Announc.">
        <title>Draft Genome Sequence of Xylella fastidiosa Pear Leaf Scorch Strain in Taiwan.</title>
        <authorList>
            <person name="Su C.C."/>
            <person name="Deng W.L."/>
            <person name="Jan F.J."/>
            <person name="Chang C.J."/>
            <person name="Huang H."/>
            <person name="Chen J."/>
        </authorList>
    </citation>
    <scope>NUCLEOTIDE SEQUENCE [LARGE SCALE GENOMIC DNA]</scope>
    <source>
        <strain evidence="2 3">PLS229</strain>
    </source>
</reference>